<keyword evidence="1" id="KW-1133">Transmembrane helix</keyword>
<sequence length="528" mass="53187">MSSRERRATRAIARTELRTRLRAIRADTRQLLATLVGVAALCFAAATVGFDAVTSFGRALAGGSPPVGQVGIAVLGVLAGGVYLGGASAMNQGSVGRVGPLVRTSTTPRTVVAGRVGGAFLVGSLVVVVPLLVVLVELFVGAGGVLAPTLFLVGLLPVALAGAITGRAIGSGGKLVGRRLGIGGWAKAILGLLVVALLFLGTQLATRSLIENPEAAMPQTALLPGAPAQAYGGLVLAPVGGAVTATGLLAFAAVAATGLVAAVVTVRTEQRLLVTDDGARGATVSSDATVPTPFDRAPSTRLAWRYLLRARRNPSTMGHLFPLLFGGMSMLASVFASPDAAMLVGPGALEVLGVLLAGATYGLNPLGDERDQLPLLLTSARSTAIPLRGRAVAGAAIGLAFVALGFAFDAYLNGVVGSLARAALSVFLVVAAAGTALGFGAALPAFERREYMNVERAHPSLIVLFGYLFGGAVMAAGGLVLASIAVVDGIGILTGGLGAVYLLVVAGFAVGGYVYAVRRFDGFEMDDV</sequence>
<dbReference type="Proteomes" id="UP001430455">
    <property type="component" value="Unassembled WGS sequence"/>
</dbReference>
<dbReference type="RefSeq" id="WP_220581779.1">
    <property type="nucleotide sequence ID" value="NZ_RKLT01000015.1"/>
</dbReference>
<organism evidence="2 3">
    <name type="scientific">Haloarcula nitratireducens</name>
    <dbReference type="NCBI Taxonomy" id="2487749"/>
    <lineage>
        <taxon>Archaea</taxon>
        <taxon>Methanobacteriati</taxon>
        <taxon>Methanobacteriota</taxon>
        <taxon>Stenosarchaea group</taxon>
        <taxon>Halobacteria</taxon>
        <taxon>Halobacteriales</taxon>
        <taxon>Haloarculaceae</taxon>
        <taxon>Haloarcula</taxon>
    </lineage>
</organism>
<feature type="transmembrane region" description="Helical" evidence="1">
    <location>
        <begin position="230"/>
        <end position="263"/>
    </location>
</feature>
<feature type="transmembrane region" description="Helical" evidence="1">
    <location>
        <begin position="139"/>
        <end position="164"/>
    </location>
</feature>
<feature type="transmembrane region" description="Helical" evidence="1">
    <location>
        <begin position="319"/>
        <end position="337"/>
    </location>
</feature>
<protein>
    <recommendedName>
        <fullName evidence="4">ABC transporter permease</fullName>
    </recommendedName>
</protein>
<dbReference type="EMBL" id="RKLT01000015">
    <property type="protein sequence ID" value="MBX0297197.1"/>
    <property type="molecule type" value="Genomic_DNA"/>
</dbReference>
<evidence type="ECO:0000313" key="2">
    <source>
        <dbReference type="EMBL" id="MBX0297197.1"/>
    </source>
</evidence>
<keyword evidence="3" id="KW-1185">Reference proteome</keyword>
<feature type="transmembrane region" description="Helical" evidence="1">
    <location>
        <begin position="492"/>
        <end position="516"/>
    </location>
</feature>
<feature type="transmembrane region" description="Helical" evidence="1">
    <location>
        <begin position="31"/>
        <end position="50"/>
    </location>
</feature>
<feature type="transmembrane region" description="Helical" evidence="1">
    <location>
        <begin position="464"/>
        <end position="486"/>
    </location>
</feature>
<feature type="transmembrane region" description="Helical" evidence="1">
    <location>
        <begin position="70"/>
        <end position="91"/>
    </location>
</feature>
<proteinExistence type="predicted"/>
<evidence type="ECO:0000256" key="1">
    <source>
        <dbReference type="SAM" id="Phobius"/>
    </source>
</evidence>
<gene>
    <name evidence="2" type="ORF">EGH23_20175</name>
</gene>
<evidence type="ECO:0000313" key="3">
    <source>
        <dbReference type="Proteomes" id="UP001430455"/>
    </source>
</evidence>
<dbReference type="AlphaFoldDB" id="A0AAW4PGI0"/>
<feature type="transmembrane region" description="Helical" evidence="1">
    <location>
        <begin position="343"/>
        <end position="363"/>
    </location>
</feature>
<reference evidence="2 3" key="1">
    <citation type="submission" date="2021-06" db="EMBL/GenBank/DDBJ databases">
        <title>Halomicroarcula sp. a new haloarchaeum isolated from saline soil.</title>
        <authorList>
            <person name="Duran-Viseras A."/>
            <person name="Sanchez-Porro C."/>
            <person name="Ventosa A."/>
        </authorList>
    </citation>
    <scope>NUCLEOTIDE SEQUENCE [LARGE SCALE GENOMIC DNA]</scope>
    <source>
        <strain evidence="2 3">F27</strain>
    </source>
</reference>
<name>A0AAW4PGI0_9EURY</name>
<feature type="transmembrane region" description="Helical" evidence="1">
    <location>
        <begin position="418"/>
        <end position="443"/>
    </location>
</feature>
<comment type="caution">
    <text evidence="2">The sequence shown here is derived from an EMBL/GenBank/DDBJ whole genome shotgun (WGS) entry which is preliminary data.</text>
</comment>
<evidence type="ECO:0008006" key="4">
    <source>
        <dbReference type="Google" id="ProtNLM"/>
    </source>
</evidence>
<keyword evidence="1" id="KW-0472">Membrane</keyword>
<feature type="transmembrane region" description="Helical" evidence="1">
    <location>
        <begin position="391"/>
        <end position="412"/>
    </location>
</feature>
<feature type="transmembrane region" description="Helical" evidence="1">
    <location>
        <begin position="185"/>
        <end position="210"/>
    </location>
</feature>
<keyword evidence="1" id="KW-0812">Transmembrane</keyword>
<feature type="transmembrane region" description="Helical" evidence="1">
    <location>
        <begin position="112"/>
        <end position="133"/>
    </location>
</feature>
<accession>A0AAW4PGI0</accession>